<name>A0AAV3PYZ7_LITER</name>
<dbReference type="Proteomes" id="UP001454036">
    <property type="component" value="Unassembled WGS sequence"/>
</dbReference>
<evidence type="ECO:0000313" key="2">
    <source>
        <dbReference type="EMBL" id="GAA0156989.1"/>
    </source>
</evidence>
<feature type="compositionally biased region" description="Basic and acidic residues" evidence="1">
    <location>
        <begin position="40"/>
        <end position="72"/>
    </location>
</feature>
<sequence>MIPGGVEPREKCVYMLWIKAPLEKSWLEFKLGDNKEMQVDRSLDWLPDDSRSSKQIDRDSDKEGEKHLEQTHKGKLLKTWTLRDHPYFKGDSSSSPSKKAFISGDGLEASSSKLPTAEVVRQRSQSP</sequence>
<keyword evidence="3" id="KW-1185">Reference proteome</keyword>
<dbReference type="AlphaFoldDB" id="A0AAV3PYZ7"/>
<protein>
    <submittedName>
        <fullName evidence="2">Uncharacterized protein</fullName>
    </submittedName>
</protein>
<evidence type="ECO:0000256" key="1">
    <source>
        <dbReference type="SAM" id="MobiDB-lite"/>
    </source>
</evidence>
<feature type="region of interest" description="Disordered" evidence="1">
    <location>
        <begin position="40"/>
        <end position="127"/>
    </location>
</feature>
<evidence type="ECO:0000313" key="3">
    <source>
        <dbReference type="Proteomes" id="UP001454036"/>
    </source>
</evidence>
<comment type="caution">
    <text evidence="2">The sequence shown here is derived from an EMBL/GenBank/DDBJ whole genome shotgun (WGS) entry which is preliminary data.</text>
</comment>
<reference evidence="2 3" key="1">
    <citation type="submission" date="2024-01" db="EMBL/GenBank/DDBJ databases">
        <title>The complete chloroplast genome sequence of Lithospermum erythrorhizon: insights into the phylogenetic relationship among Boraginaceae species and the maternal lineages of purple gromwells.</title>
        <authorList>
            <person name="Okada T."/>
            <person name="Watanabe K."/>
        </authorList>
    </citation>
    <scope>NUCLEOTIDE SEQUENCE [LARGE SCALE GENOMIC DNA]</scope>
</reference>
<gene>
    <name evidence="2" type="ORF">LIER_14349</name>
</gene>
<organism evidence="2 3">
    <name type="scientific">Lithospermum erythrorhizon</name>
    <name type="common">Purple gromwell</name>
    <name type="synonym">Lithospermum officinale var. erythrorhizon</name>
    <dbReference type="NCBI Taxonomy" id="34254"/>
    <lineage>
        <taxon>Eukaryota</taxon>
        <taxon>Viridiplantae</taxon>
        <taxon>Streptophyta</taxon>
        <taxon>Embryophyta</taxon>
        <taxon>Tracheophyta</taxon>
        <taxon>Spermatophyta</taxon>
        <taxon>Magnoliopsida</taxon>
        <taxon>eudicotyledons</taxon>
        <taxon>Gunneridae</taxon>
        <taxon>Pentapetalae</taxon>
        <taxon>asterids</taxon>
        <taxon>lamiids</taxon>
        <taxon>Boraginales</taxon>
        <taxon>Boraginaceae</taxon>
        <taxon>Boraginoideae</taxon>
        <taxon>Lithospermeae</taxon>
        <taxon>Lithospermum</taxon>
    </lineage>
</organism>
<accession>A0AAV3PYZ7</accession>
<dbReference type="EMBL" id="BAABME010002996">
    <property type="protein sequence ID" value="GAA0156989.1"/>
    <property type="molecule type" value="Genomic_DNA"/>
</dbReference>
<proteinExistence type="predicted"/>